<evidence type="ECO:0000256" key="1">
    <source>
        <dbReference type="SAM" id="SignalP"/>
    </source>
</evidence>
<evidence type="ECO:0000313" key="4">
    <source>
        <dbReference type="Proteomes" id="UP000092213"/>
    </source>
</evidence>
<feature type="signal peptide" evidence="1">
    <location>
        <begin position="1"/>
        <end position="34"/>
    </location>
</feature>
<sequence>MGSENLARRRMLKQSTVLLAACAAAQTVPARAWAAAGTDAVRDGPRMRTITSSASDAVRLAVVEAGNPAGPSIVFVHGFSQSHESWIRQLQDPGLLEKHHLVAYDLRGHGKSDKPLAPEAYRDPRKWADDLNSVVRETCRDRPCVVAWSYGGRVINDYLGVYGDAGLRAINYVAATSTGDRSTLGSAYGLLADMLSDDPATARRGTEAFLRACFERQPSATAMEGMVRYNDETPVAVRKLLGGRPADYDAVLRQVKVPVLVTHGEHDRISAVAMSRYTVGKIPQARLSLYPDAGHSTFYEDAARFNGELAAFMGAVHP</sequence>
<evidence type="ECO:0000259" key="2">
    <source>
        <dbReference type="Pfam" id="PF00561"/>
    </source>
</evidence>
<dbReference type="STRING" id="463025.BAU08_15935"/>
<reference evidence="3 4" key="1">
    <citation type="submission" date="2016-06" db="EMBL/GenBank/DDBJ databases">
        <title>Complete genome sequences of Bordetella bronchialis and Bordetella flabilis.</title>
        <authorList>
            <person name="LiPuma J.J."/>
            <person name="Spilker T."/>
        </authorList>
    </citation>
    <scope>NUCLEOTIDE SEQUENCE [LARGE SCALE GENOMIC DNA]</scope>
    <source>
        <strain evidence="3 4">AU17976</strain>
    </source>
</reference>
<evidence type="ECO:0000313" key="3">
    <source>
        <dbReference type="EMBL" id="ANN72643.1"/>
    </source>
</evidence>
<dbReference type="PROSITE" id="PS51318">
    <property type="entry name" value="TAT"/>
    <property type="match status" value="1"/>
</dbReference>
<feature type="domain" description="AB hydrolase-1" evidence="2">
    <location>
        <begin position="71"/>
        <end position="301"/>
    </location>
</feature>
<dbReference type="Proteomes" id="UP000092213">
    <property type="component" value="Chromosome"/>
</dbReference>
<dbReference type="InterPro" id="IPR006311">
    <property type="entry name" value="TAT_signal"/>
</dbReference>
<dbReference type="Pfam" id="PF00561">
    <property type="entry name" value="Abhydrolase_1"/>
    <property type="match status" value="1"/>
</dbReference>
<dbReference type="InterPro" id="IPR000073">
    <property type="entry name" value="AB_hydrolase_1"/>
</dbReference>
<dbReference type="SUPFAM" id="SSF53474">
    <property type="entry name" value="alpha/beta-Hydrolases"/>
    <property type="match status" value="1"/>
</dbReference>
<dbReference type="AlphaFoldDB" id="A0A193FZ30"/>
<dbReference type="EMBL" id="CP016171">
    <property type="protein sequence ID" value="ANN72643.1"/>
    <property type="molecule type" value="Genomic_DNA"/>
</dbReference>
<dbReference type="InterPro" id="IPR029058">
    <property type="entry name" value="AB_hydrolase_fold"/>
</dbReference>
<name>A0A193FZ30_9BORD</name>
<dbReference type="PANTHER" id="PTHR43798">
    <property type="entry name" value="MONOACYLGLYCEROL LIPASE"/>
    <property type="match status" value="1"/>
</dbReference>
<accession>A0A193FZ30</accession>
<keyword evidence="1" id="KW-0732">Signal</keyword>
<feature type="chain" id="PRO_5008258507" description="AB hydrolase-1 domain-containing protein" evidence="1">
    <location>
        <begin position="35"/>
        <end position="318"/>
    </location>
</feature>
<dbReference type="Gene3D" id="3.40.50.1820">
    <property type="entry name" value="alpha/beta hydrolase"/>
    <property type="match status" value="1"/>
</dbReference>
<dbReference type="InterPro" id="IPR050266">
    <property type="entry name" value="AB_hydrolase_sf"/>
</dbReference>
<organism evidence="3 4">
    <name type="scientific">Bordetella bronchialis</name>
    <dbReference type="NCBI Taxonomy" id="463025"/>
    <lineage>
        <taxon>Bacteria</taxon>
        <taxon>Pseudomonadati</taxon>
        <taxon>Pseudomonadota</taxon>
        <taxon>Betaproteobacteria</taxon>
        <taxon>Burkholderiales</taxon>
        <taxon>Alcaligenaceae</taxon>
        <taxon>Bordetella</taxon>
    </lineage>
</organism>
<gene>
    <name evidence="3" type="ORF">BAU08_15935</name>
</gene>
<dbReference type="PANTHER" id="PTHR43798:SF33">
    <property type="entry name" value="HYDROLASE, PUTATIVE (AFU_ORTHOLOGUE AFUA_2G14860)-RELATED"/>
    <property type="match status" value="1"/>
</dbReference>
<dbReference type="GO" id="GO:0016020">
    <property type="term" value="C:membrane"/>
    <property type="evidence" value="ECO:0007669"/>
    <property type="project" value="TreeGrafter"/>
</dbReference>
<protein>
    <recommendedName>
        <fullName evidence="2">AB hydrolase-1 domain-containing protein</fullName>
    </recommendedName>
</protein>
<dbReference type="RefSeq" id="WP_066670389.1">
    <property type="nucleotide sequence ID" value="NZ_CP016171.1"/>
</dbReference>
<proteinExistence type="predicted"/>